<dbReference type="PANTHER" id="PTHR11061">
    <property type="entry name" value="RNA M5U METHYLTRANSFERASE"/>
    <property type="match status" value="1"/>
</dbReference>
<feature type="binding site" evidence="4">
    <location>
        <position position="267"/>
    </location>
    <ligand>
        <name>S-adenosyl-L-methionine</name>
        <dbReference type="ChEBI" id="CHEBI:59789"/>
    </ligand>
</feature>
<dbReference type="Gene3D" id="2.40.50.1070">
    <property type="match status" value="1"/>
</dbReference>
<dbReference type="CDD" id="cd02440">
    <property type="entry name" value="AdoMet_MTases"/>
    <property type="match status" value="1"/>
</dbReference>
<feature type="active site" description="Nucleophile" evidence="4">
    <location>
        <position position="387"/>
    </location>
</feature>
<feature type="active site" evidence="5">
    <location>
        <position position="387"/>
    </location>
</feature>
<evidence type="ECO:0008006" key="8">
    <source>
        <dbReference type="Google" id="ProtNLM"/>
    </source>
</evidence>
<evidence type="ECO:0000256" key="1">
    <source>
        <dbReference type="ARBA" id="ARBA00022603"/>
    </source>
</evidence>
<organism evidence="6 7">
    <name type="scientific">Candidatus Lloydbacteria bacterium RIFCSPHIGHO2_01_FULL_49_22</name>
    <dbReference type="NCBI Taxonomy" id="1798658"/>
    <lineage>
        <taxon>Bacteria</taxon>
        <taxon>Candidatus Lloydiibacteriota</taxon>
    </lineage>
</organism>
<dbReference type="SUPFAM" id="SSF53335">
    <property type="entry name" value="S-adenosyl-L-methionine-dependent methyltransferases"/>
    <property type="match status" value="1"/>
</dbReference>
<dbReference type="EMBL" id="MHLI01000022">
    <property type="protein sequence ID" value="OGZ04688.1"/>
    <property type="molecule type" value="Genomic_DNA"/>
</dbReference>
<sequence length="430" mass="47839">MQKVFTMKAERIAHDGAAEGLYEGGAVRVHGMLPGEEAIIEATKKHGIYIGVIKEIISGSPSRKNPEETHYLSCSPWQIADYALQIALKHEILVSLWGYYDNAPKPTFVPADKFYGYRTKVEFSFTDRDGDRELPLSLAFHERGGGSRRLALEKGCALVSDGMNRVALALCEKLRAEEYTTKELKTLVVRESKSTGKLLAILYAKAEKLPKFPVDDIPGLTGFLVFHSTEKSPASVPTKELWRTGEDFLHESILGTEITYSWDSFFQNNIPVFETAMKVMQDAIPPNANILELYSGVGTIGLLLAKVAKHVHGVEIVQGAVDSAGRNAERAKLANYVAECIPAEKMDARLLDKRDVLVLDPPRSGLHPKVIGMIIEKRPPTIVYLSCNPETQARDYSSLKEYYTVERITGFDFYPETPHLEALAILKLRA</sequence>
<dbReference type="Pfam" id="PF05958">
    <property type="entry name" value="tRNA_U5-meth_tr"/>
    <property type="match status" value="1"/>
</dbReference>
<comment type="similarity">
    <text evidence="4">Belongs to the class I-like SAM-binding methyltransferase superfamily. RNA M5U methyltransferase family.</text>
</comment>
<dbReference type="InterPro" id="IPR029063">
    <property type="entry name" value="SAM-dependent_MTases_sf"/>
</dbReference>
<dbReference type="InterPro" id="IPR012340">
    <property type="entry name" value="NA-bd_OB-fold"/>
</dbReference>
<name>A0A1G2CW18_9BACT</name>
<reference evidence="6 7" key="1">
    <citation type="journal article" date="2016" name="Nat. Commun.">
        <title>Thousands of microbial genomes shed light on interconnected biogeochemical processes in an aquifer system.</title>
        <authorList>
            <person name="Anantharaman K."/>
            <person name="Brown C.T."/>
            <person name="Hug L.A."/>
            <person name="Sharon I."/>
            <person name="Castelle C.J."/>
            <person name="Probst A.J."/>
            <person name="Thomas B.C."/>
            <person name="Singh A."/>
            <person name="Wilkins M.J."/>
            <person name="Karaoz U."/>
            <person name="Brodie E.L."/>
            <person name="Williams K.H."/>
            <person name="Hubbard S.S."/>
            <person name="Banfield J.F."/>
        </authorList>
    </citation>
    <scope>NUCLEOTIDE SEQUENCE [LARGE SCALE GENOMIC DNA]</scope>
</reference>
<comment type="caution">
    <text evidence="6">The sequence shown here is derived from an EMBL/GenBank/DDBJ whole genome shotgun (WGS) entry which is preliminary data.</text>
</comment>
<dbReference type="PROSITE" id="PS51687">
    <property type="entry name" value="SAM_MT_RNA_M5U"/>
    <property type="match status" value="1"/>
</dbReference>
<gene>
    <name evidence="6" type="ORF">A2845_05340</name>
</gene>
<dbReference type="PANTHER" id="PTHR11061:SF30">
    <property type="entry name" value="TRNA (URACIL(54)-C(5))-METHYLTRANSFERASE"/>
    <property type="match status" value="1"/>
</dbReference>
<dbReference type="Proteomes" id="UP000177122">
    <property type="component" value="Unassembled WGS sequence"/>
</dbReference>
<accession>A0A1G2CW18</accession>
<evidence type="ECO:0000256" key="5">
    <source>
        <dbReference type="PROSITE-ProRule" id="PRU10015"/>
    </source>
</evidence>
<evidence type="ECO:0000256" key="3">
    <source>
        <dbReference type="ARBA" id="ARBA00022691"/>
    </source>
</evidence>
<dbReference type="PROSITE" id="PS01230">
    <property type="entry name" value="TRMA_1"/>
    <property type="match status" value="1"/>
</dbReference>
<evidence type="ECO:0000256" key="2">
    <source>
        <dbReference type="ARBA" id="ARBA00022679"/>
    </source>
</evidence>
<feature type="binding site" evidence="4">
    <location>
        <position position="294"/>
    </location>
    <ligand>
        <name>S-adenosyl-L-methionine</name>
        <dbReference type="ChEBI" id="CHEBI:59789"/>
    </ligand>
</feature>
<dbReference type="AlphaFoldDB" id="A0A1G2CW18"/>
<dbReference type="InterPro" id="IPR030390">
    <property type="entry name" value="MeTrfase_TrmA_AS"/>
</dbReference>
<protein>
    <recommendedName>
        <fullName evidence="8">23S rRNA (Uracil-5-)-methyltransferase RumA</fullName>
    </recommendedName>
</protein>
<keyword evidence="3 4" id="KW-0949">S-adenosyl-L-methionine</keyword>
<dbReference type="InterPro" id="IPR010280">
    <property type="entry name" value="U5_MeTrfase_fam"/>
</dbReference>
<keyword evidence="1 4" id="KW-0489">Methyltransferase</keyword>
<evidence type="ECO:0000313" key="7">
    <source>
        <dbReference type="Proteomes" id="UP000177122"/>
    </source>
</evidence>
<proteinExistence type="inferred from homology"/>
<feature type="binding site" evidence="4">
    <location>
        <position position="315"/>
    </location>
    <ligand>
        <name>S-adenosyl-L-methionine</name>
        <dbReference type="ChEBI" id="CHEBI:59789"/>
    </ligand>
</feature>
<dbReference type="GO" id="GO:0070041">
    <property type="term" value="F:rRNA (uridine-C5-)-methyltransferase activity"/>
    <property type="evidence" value="ECO:0007669"/>
    <property type="project" value="TreeGrafter"/>
</dbReference>
<dbReference type="Gene3D" id="2.40.50.140">
    <property type="entry name" value="Nucleic acid-binding proteins"/>
    <property type="match status" value="1"/>
</dbReference>
<evidence type="ECO:0000256" key="4">
    <source>
        <dbReference type="PROSITE-ProRule" id="PRU01024"/>
    </source>
</evidence>
<dbReference type="Gene3D" id="3.40.50.150">
    <property type="entry name" value="Vaccinia Virus protein VP39"/>
    <property type="match status" value="1"/>
</dbReference>
<dbReference type="GO" id="GO:0070475">
    <property type="term" value="P:rRNA base methylation"/>
    <property type="evidence" value="ECO:0007669"/>
    <property type="project" value="TreeGrafter"/>
</dbReference>
<feature type="binding site" evidence="4">
    <location>
        <position position="360"/>
    </location>
    <ligand>
        <name>S-adenosyl-L-methionine</name>
        <dbReference type="ChEBI" id="CHEBI:59789"/>
    </ligand>
</feature>
<evidence type="ECO:0000313" key="6">
    <source>
        <dbReference type="EMBL" id="OGZ04688.1"/>
    </source>
</evidence>
<keyword evidence="2 4" id="KW-0808">Transferase</keyword>